<organism evidence="2 3">
    <name type="scientific">Candidatus Desantisbacteria bacterium CG1_02_38_46</name>
    <dbReference type="NCBI Taxonomy" id="1817893"/>
    <lineage>
        <taxon>Bacteria</taxon>
        <taxon>Candidatus Desantisiibacteriota</taxon>
    </lineage>
</organism>
<dbReference type="GO" id="GO:0004519">
    <property type="term" value="F:endonuclease activity"/>
    <property type="evidence" value="ECO:0007669"/>
    <property type="project" value="InterPro"/>
</dbReference>
<feature type="domain" description="Homing endonuclease LAGLIDADG" evidence="1">
    <location>
        <begin position="8"/>
        <end position="108"/>
    </location>
</feature>
<dbReference type="AlphaFoldDB" id="A0A1J4S9I0"/>
<dbReference type="Proteomes" id="UP000182278">
    <property type="component" value="Unassembled WGS sequence"/>
</dbReference>
<evidence type="ECO:0000313" key="3">
    <source>
        <dbReference type="Proteomes" id="UP000182278"/>
    </source>
</evidence>
<evidence type="ECO:0000259" key="1">
    <source>
        <dbReference type="Pfam" id="PF00961"/>
    </source>
</evidence>
<dbReference type="Pfam" id="PF00961">
    <property type="entry name" value="LAGLIDADG_1"/>
    <property type="match status" value="1"/>
</dbReference>
<gene>
    <name evidence="2" type="ORF">AUJ66_07350</name>
</gene>
<proteinExistence type="predicted"/>
<dbReference type="Gene3D" id="3.10.28.10">
    <property type="entry name" value="Homing endonucleases"/>
    <property type="match status" value="1"/>
</dbReference>
<dbReference type="PANTHER" id="PTHR36181">
    <property type="entry name" value="INTRON-ENCODED ENDONUCLEASE AI3-RELATED"/>
    <property type="match status" value="1"/>
</dbReference>
<accession>A0A1J4S9I0</accession>
<dbReference type="InterPro" id="IPR051289">
    <property type="entry name" value="LAGLIDADG_Endonuclease"/>
</dbReference>
<dbReference type="PANTHER" id="PTHR36181:SF2">
    <property type="entry name" value="INTRON-ENCODED ENDONUCLEASE AI3-RELATED"/>
    <property type="match status" value="1"/>
</dbReference>
<evidence type="ECO:0000313" key="2">
    <source>
        <dbReference type="EMBL" id="OIN96097.1"/>
    </source>
</evidence>
<sequence>MLEPSYVSGLADGEGCFCVSISPRKLKEVQWEIRPSFSISLNKKSKGILYQIRDFFQCGFIRPSKKDNTYKYEIRELKELAEKIIPHFQKYHLYTEKKKDFETFEKVVRMMRQGKHLSFDGLKEIVSLIVNMNPHGKKIYNRKEIADLMNV</sequence>
<protein>
    <recommendedName>
        <fullName evidence="1">Homing endonuclease LAGLIDADG domain-containing protein</fullName>
    </recommendedName>
</protein>
<dbReference type="EMBL" id="MNUO01000112">
    <property type="protein sequence ID" value="OIN96097.1"/>
    <property type="molecule type" value="Genomic_DNA"/>
</dbReference>
<reference evidence="2 3" key="1">
    <citation type="journal article" date="2016" name="Environ. Microbiol.">
        <title>Genomic resolution of a cold subsurface aquifer community provides metabolic insights for novel microbes adapted to high CO concentrations.</title>
        <authorList>
            <person name="Probst A.J."/>
            <person name="Castelle C.J."/>
            <person name="Singh A."/>
            <person name="Brown C.T."/>
            <person name="Anantharaman K."/>
            <person name="Sharon I."/>
            <person name="Hug L.A."/>
            <person name="Burstein D."/>
            <person name="Emerson J.B."/>
            <person name="Thomas B.C."/>
            <person name="Banfield J.F."/>
        </authorList>
    </citation>
    <scope>NUCLEOTIDE SEQUENCE [LARGE SCALE GENOMIC DNA]</scope>
    <source>
        <strain evidence="2">CG1_02_38_46</strain>
    </source>
</reference>
<comment type="caution">
    <text evidence="2">The sequence shown here is derived from an EMBL/GenBank/DDBJ whole genome shotgun (WGS) entry which is preliminary data.</text>
</comment>
<name>A0A1J4S9I0_9BACT</name>
<dbReference type="InterPro" id="IPR027434">
    <property type="entry name" value="Homing_endonucl"/>
</dbReference>
<dbReference type="InterPro" id="IPR004860">
    <property type="entry name" value="LAGLIDADG_dom"/>
</dbReference>
<dbReference type="SUPFAM" id="SSF55608">
    <property type="entry name" value="Homing endonucleases"/>
    <property type="match status" value="1"/>
</dbReference>